<keyword evidence="2" id="KW-1185">Reference proteome</keyword>
<gene>
    <name evidence="1" type="ORF">JD78_02486</name>
</gene>
<dbReference type="AlphaFoldDB" id="A0A562ITS8"/>
<protein>
    <recommendedName>
        <fullName evidence="3">Polyketide cyclase/dehydrase/lipid transport protein</fullName>
    </recommendedName>
</protein>
<evidence type="ECO:0000313" key="1">
    <source>
        <dbReference type="EMBL" id="TWH73954.1"/>
    </source>
</evidence>
<evidence type="ECO:0000313" key="2">
    <source>
        <dbReference type="Proteomes" id="UP000321490"/>
    </source>
</evidence>
<proteinExistence type="predicted"/>
<evidence type="ECO:0008006" key="3">
    <source>
        <dbReference type="Google" id="ProtNLM"/>
    </source>
</evidence>
<reference evidence="1 2" key="1">
    <citation type="submission" date="2019-07" db="EMBL/GenBank/DDBJ databases">
        <title>R&amp;d 2014.</title>
        <authorList>
            <person name="Klenk H.-P."/>
        </authorList>
    </citation>
    <scope>NUCLEOTIDE SEQUENCE [LARGE SCALE GENOMIC DNA]</scope>
    <source>
        <strain evidence="1 2">DSM 45764</strain>
    </source>
</reference>
<comment type="caution">
    <text evidence="1">The sequence shown here is derived from an EMBL/GenBank/DDBJ whole genome shotgun (WGS) entry which is preliminary data.</text>
</comment>
<name>A0A562ITS8_9ACTN</name>
<organism evidence="1 2">
    <name type="scientific">Modestobacter roseus</name>
    <dbReference type="NCBI Taxonomy" id="1181884"/>
    <lineage>
        <taxon>Bacteria</taxon>
        <taxon>Bacillati</taxon>
        <taxon>Actinomycetota</taxon>
        <taxon>Actinomycetes</taxon>
        <taxon>Geodermatophilales</taxon>
        <taxon>Geodermatophilaceae</taxon>
        <taxon>Modestobacter</taxon>
    </lineage>
</organism>
<sequence length="146" mass="16066">MERPVHCLGREVAGAPCAAGSAYGAGVIEVGARRRNQPAPPHVLYAALTTPDRDPARNWLLLLADERRPAVVEAEEPGLVVWSSLWPRRPDARIRFELPADASGQGTDLRWVLLVDEPPPDASLLGHLRRRVNELVNANLRYTLGQ</sequence>
<dbReference type="SUPFAM" id="SSF55961">
    <property type="entry name" value="Bet v1-like"/>
    <property type="match status" value="1"/>
</dbReference>
<dbReference type="EMBL" id="VLKF01000001">
    <property type="protein sequence ID" value="TWH73954.1"/>
    <property type="molecule type" value="Genomic_DNA"/>
</dbReference>
<dbReference type="Proteomes" id="UP000321490">
    <property type="component" value="Unassembled WGS sequence"/>
</dbReference>
<accession>A0A562ITS8</accession>